<protein>
    <submittedName>
        <fullName evidence="2">Nuclear transport factor 2 family protein</fullName>
    </submittedName>
</protein>
<sequence length="146" mass="16284">MRIIIDQLLAAVNDHDLNRMVALFHPDYRSSQPAHPARAFVGRSQVHANWAAMFAGIADFRAELGRSTQDGDTTWCEWAWFGMRTDKQPFEVHGVALFQVQENLIVAGTLYMEDVESEAIGIDQTVQHLAGSRPVTETEADEKDGA</sequence>
<reference evidence="2 3" key="1">
    <citation type="submission" date="2019-03" db="EMBL/GenBank/DDBJ databases">
        <title>Genomics of glacier-inhabiting Cryobacterium strains.</title>
        <authorList>
            <person name="Liu Q."/>
            <person name="Xin Y.-H."/>
        </authorList>
    </citation>
    <scope>NUCLEOTIDE SEQUENCE [LARGE SCALE GENOMIC DNA]</scope>
    <source>
        <strain evidence="2 3">Sr47</strain>
    </source>
</reference>
<gene>
    <name evidence="2" type="ORF">E3O23_15580</name>
</gene>
<dbReference type="InterPro" id="IPR037401">
    <property type="entry name" value="SnoaL-like"/>
</dbReference>
<dbReference type="EMBL" id="SOEZ01000075">
    <property type="protein sequence ID" value="TFB47276.1"/>
    <property type="molecule type" value="Genomic_DNA"/>
</dbReference>
<name>A0A4R8UD34_9MICO</name>
<feature type="domain" description="SnoaL-like" evidence="1">
    <location>
        <begin position="6"/>
        <end position="106"/>
    </location>
</feature>
<dbReference type="AlphaFoldDB" id="A0A4R8UD34"/>
<dbReference type="SUPFAM" id="SSF54427">
    <property type="entry name" value="NTF2-like"/>
    <property type="match status" value="1"/>
</dbReference>
<proteinExistence type="predicted"/>
<evidence type="ECO:0000313" key="3">
    <source>
        <dbReference type="Proteomes" id="UP000297866"/>
    </source>
</evidence>
<keyword evidence="3" id="KW-1185">Reference proteome</keyword>
<dbReference type="InterPro" id="IPR032710">
    <property type="entry name" value="NTF2-like_dom_sf"/>
</dbReference>
<dbReference type="Pfam" id="PF12680">
    <property type="entry name" value="SnoaL_2"/>
    <property type="match status" value="1"/>
</dbReference>
<comment type="caution">
    <text evidence="2">The sequence shown here is derived from an EMBL/GenBank/DDBJ whole genome shotgun (WGS) entry which is preliminary data.</text>
</comment>
<organism evidence="2 3">
    <name type="scientific">Cryobacterium tagatosivorans</name>
    <dbReference type="NCBI Taxonomy" id="1259199"/>
    <lineage>
        <taxon>Bacteria</taxon>
        <taxon>Bacillati</taxon>
        <taxon>Actinomycetota</taxon>
        <taxon>Actinomycetes</taxon>
        <taxon>Micrococcales</taxon>
        <taxon>Microbacteriaceae</taxon>
        <taxon>Cryobacterium</taxon>
    </lineage>
</organism>
<dbReference type="Proteomes" id="UP000297866">
    <property type="component" value="Unassembled WGS sequence"/>
</dbReference>
<dbReference type="OrthoDB" id="3542814at2"/>
<evidence type="ECO:0000259" key="1">
    <source>
        <dbReference type="Pfam" id="PF12680"/>
    </source>
</evidence>
<dbReference type="RefSeq" id="WP_134492580.1">
    <property type="nucleotide sequence ID" value="NZ_SOEZ01000075.1"/>
</dbReference>
<accession>A0A4R8UD34</accession>
<evidence type="ECO:0000313" key="2">
    <source>
        <dbReference type="EMBL" id="TFB47276.1"/>
    </source>
</evidence>
<dbReference type="Gene3D" id="3.10.450.50">
    <property type="match status" value="1"/>
</dbReference>